<dbReference type="PANTHER" id="PTHR42648:SF18">
    <property type="entry name" value="RETROTRANSPOSON, UNCLASSIFIED-LIKE PROTEIN"/>
    <property type="match status" value="1"/>
</dbReference>
<dbReference type="SUPFAM" id="SSF56672">
    <property type="entry name" value="DNA/RNA polymerases"/>
    <property type="match status" value="1"/>
</dbReference>
<dbReference type="PANTHER" id="PTHR42648">
    <property type="entry name" value="TRANSPOSASE, PUTATIVE-RELATED"/>
    <property type="match status" value="1"/>
</dbReference>
<protein>
    <submittedName>
        <fullName evidence="9">Retrovirus-related Pol polyprotein from transposon TNT 1-94</fullName>
    </submittedName>
</protein>
<dbReference type="InterPro" id="IPR001878">
    <property type="entry name" value="Znf_CCHC"/>
</dbReference>
<evidence type="ECO:0000256" key="1">
    <source>
        <dbReference type="ARBA" id="ARBA00022670"/>
    </source>
</evidence>
<evidence type="ECO:0000256" key="6">
    <source>
        <dbReference type="SAM" id="MobiDB-lite"/>
    </source>
</evidence>
<dbReference type="GO" id="GO:0003676">
    <property type="term" value="F:nucleic acid binding"/>
    <property type="evidence" value="ECO:0007669"/>
    <property type="project" value="InterPro"/>
</dbReference>
<evidence type="ECO:0000313" key="9">
    <source>
        <dbReference type="EMBL" id="GEY80682.1"/>
    </source>
</evidence>
<dbReference type="Pfam" id="PF07727">
    <property type="entry name" value="RVT_2"/>
    <property type="match status" value="1"/>
</dbReference>
<evidence type="ECO:0000259" key="8">
    <source>
        <dbReference type="PROSITE" id="PS50994"/>
    </source>
</evidence>
<feature type="region of interest" description="Disordered" evidence="6">
    <location>
        <begin position="244"/>
        <end position="268"/>
    </location>
</feature>
<keyword evidence="1" id="KW-0645">Protease</keyword>
<evidence type="ECO:0000256" key="3">
    <source>
        <dbReference type="ARBA" id="ARBA00022750"/>
    </source>
</evidence>
<gene>
    <name evidence="9" type="ORF">Tci_452656</name>
</gene>
<sequence length="1691" mass="193992">MTSLADKLILSGADNRQPMLEKDMYDSWKSRIELYMLNRQHGRMILESVENGPLLWPSIEENGVTRLKKYSELSTTEAIQADCDVKATNIILQGLPLEVYALVSTHKVAKELWERIKMLMQGTSLTKQERECKLYDEFDKFAYRKGKSLRDYYLRFSLLLNDINIYNMKLEQFQVNTKFLNTLPHEWSKFVTDVKLVRDLHTTNVDQLHAYLGKHEYHANEVRLMHERTLDPLALVAQMNKSTYQQHQESYHPHQLQPQASTYQSSQYTTQYHPHQYASQAQSTTPLSLTYPSNDFQSSVNHNAYNPSSSMPHVEYAPAVYQQSEFSSPNTGLVLRTSSNPCQQATINNGRVTIQPIQGRQNSMTAGSSRPYTSGSSGTSGKQRVIVCYNCKGEGHMSKKCTKPKRRRDEQWFKDKVLLVQAQANGQVLQEEELEFLANPGIAETSSTQYAVTNNAAYQADDLDAYESDCDELNSAKIALMANLSHYGSDNVAEVQNQDNVYNNVLYQEVQETSTSEQSNILNQSETEITSDSNIISYSQFMNESQYTTVHNSSSPTLQDDLILSVIEQLKTQLVNCTKINQHNKNVNEILTVELERYKNQEKILKEKNNVDNASVSYEHVIGKSDAIVIHDSEETLKLAEESRSKMIQKQNEPIMFEKKVNTKPVDYAVLNQLSKDFETRFVPQAELSAEQAFWSRYSVQPEEPNLSVSTTIVEVPKELPKVSMVNSSLKKLKFHLASFDMSKMSNQMEHAVEQHCVEKNKFQDKMEKVFKDNEQILEQAISVDIVNIVVHDHVKLACMNVDSQAKDTVILKLKEKLQSLSGDVKERKVKREIKEIKTLNIELDHRVTKLVAENEHLKQTYKQLYDSFKPSRVQSKEQCDDLIKQVNLKSAEISDLNAKLLKIDVAPLAPKLRNNRTAHTYYLRHTQQETATLREIVESERLDNPLNNSLDYACKSQPQGNTKNDRIQRAPSKAKKNKLEDHHRKVRPSLNKKMSVVDTKAISSVTNSNLNVNADLKCAMCNGCLFSDNHDACVVAYINYVNASIKSKSVMKPVVEIVLWYLDSGCSKHMTGDRSQLINFVHKFLGTVKFGNDHVAKIIGYSDYQIGNVTISRVYYMEGLGHNLFSVGQFCDSNLEVGFQDRLWHHRLSHLNFGAINHLARQGLVRGLPKLKFKKDHLCSACAMGKSTKKSHKPKSEDTNQEKLYLLHMDLCGPMRVESINGKKYILVIVYDYSRFTWVKLLRSKDEAPDFIIKFPKMIQVRLKVPVCRIRTDNGTEFVNQTLRDYYKEVGISHETSVARSPQQNGVVERQVTSVQFSSTVSPHQIVQPDHPIPQHTRKWKKDHPLNNIIDQLSRPVSTRLQLHEQALFCYYNAFLSSVEPKTYKDALTQSCWIEAMQEELNEFERLEVWELVPRPDKFMVITLKWIYKVKLDELGGILKNKARLVAHGYLQEEGIDFEESFASVVRLEAIRIFLAYAAHKNMVVYQMDMKTTFLNGNLREEFYVSQPNGFVDQDNPNHVYKLKKALYGLKQAPRAWYDMLSSFLISQDFSKGSVDPTLFIHRNDNDLLLMSMMGKISFFLGLQISQSPRGIFINQSKYALESLKKYGFESCNPVDTPMVEKSKLDEDKKGKAVDPSHYHGESSHWQYKFPLPVKVVPTARRLEMPLSEVCTAIEEMMKKLPVKDRWQLH</sequence>
<dbReference type="SUPFAM" id="SSF53098">
    <property type="entry name" value="Ribonuclease H-like"/>
    <property type="match status" value="1"/>
</dbReference>
<dbReference type="SUPFAM" id="SSF57756">
    <property type="entry name" value="Retrovirus zinc finger-like domains"/>
    <property type="match status" value="1"/>
</dbReference>
<organism evidence="9">
    <name type="scientific">Tanacetum cinerariifolium</name>
    <name type="common">Dalmatian daisy</name>
    <name type="synonym">Chrysanthemum cinerariifolium</name>
    <dbReference type="NCBI Taxonomy" id="118510"/>
    <lineage>
        <taxon>Eukaryota</taxon>
        <taxon>Viridiplantae</taxon>
        <taxon>Streptophyta</taxon>
        <taxon>Embryophyta</taxon>
        <taxon>Tracheophyta</taxon>
        <taxon>Spermatophyta</taxon>
        <taxon>Magnoliopsida</taxon>
        <taxon>eudicotyledons</taxon>
        <taxon>Gunneridae</taxon>
        <taxon>Pentapetalae</taxon>
        <taxon>asterids</taxon>
        <taxon>campanulids</taxon>
        <taxon>Asterales</taxon>
        <taxon>Asteraceae</taxon>
        <taxon>Asteroideae</taxon>
        <taxon>Anthemideae</taxon>
        <taxon>Anthemidinae</taxon>
        <taxon>Tanacetum</taxon>
    </lineage>
</organism>
<dbReference type="GO" id="GO:0004190">
    <property type="term" value="F:aspartic-type endopeptidase activity"/>
    <property type="evidence" value="ECO:0007669"/>
    <property type="project" value="UniProtKB-KW"/>
</dbReference>
<dbReference type="GO" id="GO:0008270">
    <property type="term" value="F:zinc ion binding"/>
    <property type="evidence" value="ECO:0007669"/>
    <property type="project" value="UniProtKB-KW"/>
</dbReference>
<keyword evidence="5" id="KW-0862">Zinc</keyword>
<dbReference type="Pfam" id="PF22936">
    <property type="entry name" value="Pol_BBD"/>
    <property type="match status" value="1"/>
</dbReference>
<dbReference type="InterPro" id="IPR012337">
    <property type="entry name" value="RNaseH-like_sf"/>
</dbReference>
<dbReference type="PROSITE" id="PS50158">
    <property type="entry name" value="ZF_CCHC"/>
    <property type="match status" value="1"/>
</dbReference>
<dbReference type="InterPro" id="IPR054722">
    <property type="entry name" value="PolX-like_BBD"/>
</dbReference>
<dbReference type="Pfam" id="PF13976">
    <property type="entry name" value="gag_pre-integrs"/>
    <property type="match status" value="1"/>
</dbReference>
<feature type="region of interest" description="Disordered" evidence="6">
    <location>
        <begin position="954"/>
        <end position="988"/>
    </location>
</feature>
<evidence type="ECO:0000259" key="7">
    <source>
        <dbReference type="PROSITE" id="PS50158"/>
    </source>
</evidence>
<dbReference type="Pfam" id="PF00098">
    <property type="entry name" value="zf-CCHC"/>
    <property type="match status" value="1"/>
</dbReference>
<keyword evidence="5" id="KW-0863">Zinc-finger</keyword>
<dbReference type="InterPro" id="IPR036397">
    <property type="entry name" value="RNaseH_sf"/>
</dbReference>
<feature type="compositionally biased region" description="Polar residues" evidence="6">
    <location>
        <begin position="954"/>
        <end position="963"/>
    </location>
</feature>
<dbReference type="GO" id="GO:0015074">
    <property type="term" value="P:DNA integration"/>
    <property type="evidence" value="ECO:0007669"/>
    <property type="project" value="InterPro"/>
</dbReference>
<feature type="region of interest" description="Disordered" evidence="6">
    <location>
        <begin position="360"/>
        <end position="381"/>
    </location>
</feature>
<proteinExistence type="predicted"/>
<dbReference type="Pfam" id="PF00665">
    <property type="entry name" value="rve"/>
    <property type="match status" value="1"/>
</dbReference>
<keyword evidence="4" id="KW-0378">Hydrolase</keyword>
<name>A0A699HUY2_TANCI</name>
<dbReference type="InterPro" id="IPR013103">
    <property type="entry name" value="RVT_2"/>
</dbReference>
<evidence type="ECO:0000256" key="2">
    <source>
        <dbReference type="ARBA" id="ARBA00022723"/>
    </source>
</evidence>
<dbReference type="GO" id="GO:0006508">
    <property type="term" value="P:proteolysis"/>
    <property type="evidence" value="ECO:0007669"/>
    <property type="project" value="UniProtKB-KW"/>
</dbReference>
<dbReference type="InterPro" id="IPR039537">
    <property type="entry name" value="Retrotran_Ty1/copia-like"/>
</dbReference>
<keyword evidence="2" id="KW-0479">Metal-binding</keyword>
<dbReference type="InterPro" id="IPR036875">
    <property type="entry name" value="Znf_CCHC_sf"/>
</dbReference>
<feature type="domain" description="CCHC-type" evidence="7">
    <location>
        <begin position="388"/>
        <end position="403"/>
    </location>
</feature>
<dbReference type="PROSITE" id="PS50994">
    <property type="entry name" value="INTEGRASE"/>
    <property type="match status" value="1"/>
</dbReference>
<evidence type="ECO:0000256" key="5">
    <source>
        <dbReference type="PROSITE-ProRule" id="PRU00047"/>
    </source>
</evidence>
<dbReference type="Gene3D" id="3.30.420.10">
    <property type="entry name" value="Ribonuclease H-like superfamily/Ribonuclease H"/>
    <property type="match status" value="1"/>
</dbReference>
<dbReference type="SMART" id="SM00343">
    <property type="entry name" value="ZnF_C2HC"/>
    <property type="match status" value="1"/>
</dbReference>
<reference evidence="9" key="1">
    <citation type="journal article" date="2019" name="Sci. Rep.">
        <title>Draft genome of Tanacetum cinerariifolium, the natural source of mosquito coil.</title>
        <authorList>
            <person name="Yamashiro T."/>
            <person name="Shiraishi A."/>
            <person name="Satake H."/>
            <person name="Nakayama K."/>
        </authorList>
    </citation>
    <scope>NUCLEOTIDE SEQUENCE</scope>
</reference>
<evidence type="ECO:0000256" key="4">
    <source>
        <dbReference type="ARBA" id="ARBA00022801"/>
    </source>
</evidence>
<keyword evidence="3" id="KW-0064">Aspartyl protease</keyword>
<dbReference type="InterPro" id="IPR001584">
    <property type="entry name" value="Integrase_cat-core"/>
</dbReference>
<accession>A0A699HUY2</accession>
<dbReference type="Gene3D" id="4.10.60.10">
    <property type="entry name" value="Zinc finger, CCHC-type"/>
    <property type="match status" value="1"/>
</dbReference>
<dbReference type="InterPro" id="IPR025724">
    <property type="entry name" value="GAG-pre-integrase_dom"/>
</dbReference>
<dbReference type="InterPro" id="IPR043502">
    <property type="entry name" value="DNA/RNA_pol_sf"/>
</dbReference>
<comment type="caution">
    <text evidence="9">The sequence shown here is derived from an EMBL/GenBank/DDBJ whole genome shotgun (WGS) entry which is preliminary data.</text>
</comment>
<feature type="domain" description="Integrase catalytic" evidence="8">
    <location>
        <begin position="1191"/>
        <end position="1317"/>
    </location>
</feature>
<dbReference type="Pfam" id="PF14223">
    <property type="entry name" value="Retrotran_gag_2"/>
    <property type="match status" value="1"/>
</dbReference>
<dbReference type="EMBL" id="BKCJ010211524">
    <property type="protein sequence ID" value="GEY80682.1"/>
    <property type="molecule type" value="Genomic_DNA"/>
</dbReference>